<dbReference type="InterPro" id="IPR017900">
    <property type="entry name" value="4Fe4S_Fe_S_CS"/>
</dbReference>
<dbReference type="AlphaFoldDB" id="A0ABD4TNA0"/>
<gene>
    <name evidence="2" type="ORF">FTO68_07205</name>
</gene>
<dbReference type="Pfam" id="PF13237">
    <property type="entry name" value="Fer4_10"/>
    <property type="match status" value="1"/>
</dbReference>
<dbReference type="InterPro" id="IPR017896">
    <property type="entry name" value="4Fe4S_Fe-S-bd"/>
</dbReference>
<name>A0ABD4TNA0_9EURY</name>
<dbReference type="RefSeq" id="WP_255332720.1">
    <property type="nucleotide sequence ID" value="NZ_VOTZ01000013.1"/>
</dbReference>
<dbReference type="PROSITE" id="PS51379">
    <property type="entry name" value="4FE4S_FER_2"/>
    <property type="match status" value="2"/>
</dbReference>
<evidence type="ECO:0000313" key="3">
    <source>
        <dbReference type="Proteomes" id="UP001524383"/>
    </source>
</evidence>
<evidence type="ECO:0000313" key="2">
    <source>
        <dbReference type="EMBL" id="MCQ1538770.1"/>
    </source>
</evidence>
<dbReference type="PROSITE" id="PS00198">
    <property type="entry name" value="4FE4S_FER_1"/>
    <property type="match status" value="1"/>
</dbReference>
<evidence type="ECO:0000259" key="1">
    <source>
        <dbReference type="PROSITE" id="PS51379"/>
    </source>
</evidence>
<dbReference type="SUPFAM" id="SSF54862">
    <property type="entry name" value="4Fe-4S ferredoxins"/>
    <property type="match status" value="1"/>
</dbReference>
<dbReference type="EMBL" id="VOTZ01000013">
    <property type="protein sequence ID" value="MCQ1538770.1"/>
    <property type="molecule type" value="Genomic_DNA"/>
</dbReference>
<organism evidence="2 3">
    <name type="scientific">Methanocalculus taiwanensis</name>
    <dbReference type="NCBI Taxonomy" id="106207"/>
    <lineage>
        <taxon>Archaea</taxon>
        <taxon>Methanobacteriati</taxon>
        <taxon>Methanobacteriota</taxon>
        <taxon>Stenosarchaea group</taxon>
        <taxon>Methanomicrobia</taxon>
        <taxon>Methanomicrobiales</taxon>
        <taxon>Methanocalculaceae</taxon>
        <taxon>Methanocalculus</taxon>
    </lineage>
</organism>
<dbReference type="Proteomes" id="UP001524383">
    <property type="component" value="Unassembled WGS sequence"/>
</dbReference>
<feature type="domain" description="4Fe-4S ferredoxin-type" evidence="1">
    <location>
        <begin position="34"/>
        <end position="63"/>
    </location>
</feature>
<dbReference type="InterPro" id="IPR052911">
    <property type="entry name" value="Corrinoid_activation_enz"/>
</dbReference>
<dbReference type="PANTHER" id="PTHR42895:SF1">
    <property type="entry name" value="IRON-SULFUR CLUSTER PROTEIN"/>
    <property type="match status" value="1"/>
</dbReference>
<proteinExistence type="predicted"/>
<reference evidence="2 3" key="1">
    <citation type="submission" date="2019-08" db="EMBL/GenBank/DDBJ databases">
        <authorList>
            <person name="Chen S.-C."/>
            <person name="Lai M.-C."/>
            <person name="You Y.-T."/>
        </authorList>
    </citation>
    <scope>NUCLEOTIDE SEQUENCE [LARGE SCALE GENOMIC DNA]</scope>
    <source>
        <strain evidence="2 3">P2F9704a</strain>
    </source>
</reference>
<keyword evidence="3" id="KW-1185">Reference proteome</keyword>
<sequence>MKRQIIMIDEDLCTGCGECIPDCPEGALQIIEGKARLVSDLFCDGLGACIGTCPEGAISVIEREAEPYDEWEVMRTIVSKGEGVIRAHLEHLDRHDRMDLYEQAIAYLQEHDIPVPYKEKGPAEDPCIHPDCPGTAPHTIIRDDMMGAGAPAPSELRQWPVQLRLINPAAPCFDDADLLVSSDCVPFAYGNFHADLLKNRVLVNFCPKLDSDIEGYIQILVEIFTLHTIKTITVAHMEVPCCSGVRYVVERALEEAGVDIPIIEKTITVSGGVRE</sequence>
<dbReference type="PANTHER" id="PTHR42895">
    <property type="entry name" value="IRON-SULFUR CLUSTER-BINDING PROTEIN-RELATED"/>
    <property type="match status" value="1"/>
</dbReference>
<dbReference type="Gene3D" id="3.30.70.20">
    <property type="match status" value="1"/>
</dbReference>
<feature type="domain" description="4Fe-4S ferredoxin-type" evidence="1">
    <location>
        <begin position="4"/>
        <end position="33"/>
    </location>
</feature>
<protein>
    <submittedName>
        <fullName evidence="2">4Fe-4S dicluster domain-containing protein</fullName>
    </submittedName>
</protein>
<accession>A0ABD4TNA0</accession>
<dbReference type="GO" id="GO:0016491">
    <property type="term" value="F:oxidoreductase activity"/>
    <property type="evidence" value="ECO:0007669"/>
    <property type="project" value="UniProtKB-ARBA"/>
</dbReference>
<comment type="caution">
    <text evidence="2">The sequence shown here is derived from an EMBL/GenBank/DDBJ whole genome shotgun (WGS) entry which is preliminary data.</text>
</comment>